<dbReference type="Gene3D" id="2.60.40.10">
    <property type="entry name" value="Immunoglobulins"/>
    <property type="match status" value="1"/>
</dbReference>
<reference evidence="13" key="2">
    <citation type="journal article" date="2014" name="Nat. Commun.">
        <title>The cavefish genome reveals candidate genes for eye loss.</title>
        <authorList>
            <person name="McGaugh S.E."/>
            <person name="Gross J.B."/>
            <person name="Aken B."/>
            <person name="Blin M."/>
            <person name="Borowsky R."/>
            <person name="Chalopin D."/>
            <person name="Hinaux H."/>
            <person name="Jeffery W.R."/>
            <person name="Keene A."/>
            <person name="Ma L."/>
            <person name="Minx P."/>
            <person name="Murphy D."/>
            <person name="O'Quin K.E."/>
            <person name="Retaux S."/>
            <person name="Rohner N."/>
            <person name="Searle S.M."/>
            <person name="Stahl B.A."/>
            <person name="Tabin C."/>
            <person name="Volff J.N."/>
            <person name="Yoshizawa M."/>
            <person name="Warren W.C."/>
        </authorList>
    </citation>
    <scope>NUCLEOTIDE SEQUENCE [LARGE SCALE GENOMIC DNA]</scope>
    <source>
        <strain evidence="13">female</strain>
    </source>
</reference>
<dbReference type="PROSITE" id="PS51166">
    <property type="entry name" value="CBM20"/>
    <property type="match status" value="1"/>
</dbReference>
<dbReference type="Ensembl" id="ENSAMXT00000050243.1">
    <property type="protein sequence ID" value="ENSAMXP00000035786.1"/>
    <property type="gene ID" value="ENSAMXG00000034570.1"/>
</dbReference>
<evidence type="ECO:0000256" key="6">
    <source>
        <dbReference type="ARBA" id="ARBA00073038"/>
    </source>
</evidence>
<organism evidence="12 13">
    <name type="scientific">Astyanax mexicanus</name>
    <name type="common">Blind cave fish</name>
    <name type="synonym">Astyanax fasciatus mexicanus</name>
    <dbReference type="NCBI Taxonomy" id="7994"/>
    <lineage>
        <taxon>Eukaryota</taxon>
        <taxon>Metazoa</taxon>
        <taxon>Chordata</taxon>
        <taxon>Craniata</taxon>
        <taxon>Vertebrata</taxon>
        <taxon>Euteleostomi</taxon>
        <taxon>Actinopterygii</taxon>
        <taxon>Neopterygii</taxon>
        <taxon>Teleostei</taxon>
        <taxon>Ostariophysi</taxon>
        <taxon>Characiformes</taxon>
        <taxon>Characoidei</taxon>
        <taxon>Acestrorhamphidae</taxon>
        <taxon>Acestrorhamphinae</taxon>
        <taxon>Astyanax</taxon>
    </lineage>
</organism>
<sequence>MVCVVSSAAAAAMLGQKSRSLAPDPPALPGWLGGSGAAVVAVCVFVAAVCACAAFLLYRAARGRSEGNTKGTAEEREQREQRAPESTEISDDGGSEECETDSSEAVIPSSENYTEISSDFPEEDLREPRHEKLNDSTEDDLSVSLTSDVTETSVLTPCSEHLEHYSGHIKRDAAQSVKVEADLYDYRYNRSKAVEDECEDSLKESTCDTEEFEAELPGDLDEPSETESAQETMEAKNVPVHKCQSVEDLQDNTLLAQDVVSKPIKMEPIVDEPATWHISSDDKRPLDANHETTKPDEEEAARKGCENSTGHPFLKIKDFDCCSYDEQSDLLGYNLASERAKSIEVQMKHLQDCDGRINSLGATLSHTVNSSRFDPVFNHPQLNYLGFTVPSLPCDLTGQVQLADINKERSTVSLGSGMKATRDKNEINIMEAIMDSNEWLSSGPPDTKDLPWLTQTQSNNSDIFKTNTSLVTPAVPETTTDTFRLKPGSSNPSYGLIDEEGQPQEENMAGITVAPEDTVNGVTEEGEEEDFQNKKIAAVSPMPQMVQVRFRVHYITHSPRQLLAVTGNQQELGNWESFVTLQRAEDWFWANTVTLPTENQVEWKFVLVEDGKIRRWEECENRHLLVTGQEEEIHLDKSWGFL</sequence>
<evidence type="ECO:0000256" key="2">
    <source>
        <dbReference type="ARBA" id="ARBA00024012"/>
    </source>
</evidence>
<dbReference type="GO" id="GO:0030315">
    <property type="term" value="C:T-tubule"/>
    <property type="evidence" value="ECO:0007669"/>
    <property type="project" value="UniProtKB-SubCell"/>
</dbReference>
<reference evidence="12" key="4">
    <citation type="submission" date="2025-09" db="UniProtKB">
        <authorList>
            <consortium name="Ensembl"/>
        </authorList>
    </citation>
    <scope>IDENTIFICATION</scope>
</reference>
<dbReference type="Bgee" id="ENSAMXG00000034570">
    <property type="expression patterns" value="Expressed in camera-type eye and 12 other cell types or tissues"/>
</dbReference>
<comment type="subcellular location">
    <subcellularLocation>
        <location evidence="2">Cell membrane</location>
        <location evidence="2">Sarcolemma</location>
        <location evidence="2">T-tubule</location>
    </subcellularLocation>
    <subcellularLocation>
        <location evidence="1">Endoplasmic reticulum membrane</location>
        <topology evidence="1">Single-pass type III membrane protein</topology>
    </subcellularLocation>
    <subcellularLocation>
        <location evidence="4">Preautophagosomal structure membrane</location>
        <topology evidence="4">Single-pass type III membrane protein</topology>
    </subcellularLocation>
</comment>
<dbReference type="GO" id="GO:2001070">
    <property type="term" value="F:starch binding"/>
    <property type="evidence" value="ECO:0007669"/>
    <property type="project" value="InterPro"/>
</dbReference>
<dbReference type="Pfam" id="PF00686">
    <property type="entry name" value="CBM_20"/>
    <property type="match status" value="1"/>
</dbReference>
<protein>
    <recommendedName>
        <fullName evidence="6">Starch-binding domain-containing protein 1</fullName>
    </recommendedName>
    <alternativeName>
        <fullName evidence="7">Genethonin-1</fullName>
    </alternativeName>
    <alternativeName>
        <fullName evidence="8">Glycophagy cargo receptor stbd1</fullName>
    </alternativeName>
</protein>
<dbReference type="GO" id="GO:0034045">
    <property type="term" value="C:phagophore assembly site membrane"/>
    <property type="evidence" value="ECO:0007669"/>
    <property type="project" value="UniProtKB-SubCell"/>
</dbReference>
<feature type="domain" description="CBM20" evidence="11">
    <location>
        <begin position="540"/>
        <end position="641"/>
    </location>
</feature>
<feature type="region of interest" description="Disordered" evidence="9">
    <location>
        <begin position="66"/>
        <end position="145"/>
    </location>
</feature>
<name>A0A3B1J1J6_ASTMX</name>
<evidence type="ECO:0000256" key="4">
    <source>
        <dbReference type="ARBA" id="ARBA00060405"/>
    </source>
</evidence>
<evidence type="ECO:0000256" key="5">
    <source>
        <dbReference type="ARBA" id="ARBA00062412"/>
    </source>
</evidence>
<feature type="compositionally biased region" description="Acidic residues" evidence="9">
    <location>
        <begin position="88"/>
        <end position="102"/>
    </location>
</feature>
<evidence type="ECO:0000259" key="11">
    <source>
        <dbReference type="PROSITE" id="PS51166"/>
    </source>
</evidence>
<proteinExistence type="predicted"/>
<dbReference type="InterPro" id="IPR013784">
    <property type="entry name" value="Carb-bd-like_fold"/>
</dbReference>
<dbReference type="STRING" id="7994.ENSAMXP00000035786"/>
<dbReference type="FunFam" id="2.60.40.10:FF:000552">
    <property type="entry name" value="Related to glucoamylase"/>
    <property type="match status" value="1"/>
</dbReference>
<evidence type="ECO:0000313" key="13">
    <source>
        <dbReference type="Proteomes" id="UP000018467"/>
    </source>
</evidence>
<dbReference type="GO" id="GO:0061723">
    <property type="term" value="P:glycophagy"/>
    <property type="evidence" value="ECO:0007669"/>
    <property type="project" value="UniProtKB-ARBA"/>
</dbReference>
<evidence type="ECO:0000313" key="12">
    <source>
        <dbReference type="Ensembl" id="ENSAMXP00000035786.1"/>
    </source>
</evidence>
<feature type="compositionally biased region" description="Basic and acidic residues" evidence="9">
    <location>
        <begin position="66"/>
        <end position="85"/>
    </location>
</feature>
<evidence type="ECO:0000256" key="1">
    <source>
        <dbReference type="ARBA" id="ARBA00004643"/>
    </source>
</evidence>
<evidence type="ECO:0000256" key="9">
    <source>
        <dbReference type="SAM" id="MobiDB-lite"/>
    </source>
</evidence>
<evidence type="ECO:0000256" key="3">
    <source>
        <dbReference type="ARBA" id="ARBA00053886"/>
    </source>
</evidence>
<feature type="region of interest" description="Disordered" evidence="9">
    <location>
        <begin position="201"/>
        <end position="226"/>
    </location>
</feature>
<comment type="function">
    <text evidence="3">Acts as a cargo receptor for glycogen. Delivers its cargo to an autophagic pathway called glycophagy, resulting in the transport of glycogen to lysosomes.</text>
</comment>
<feature type="compositionally biased region" description="Basic and acidic residues" evidence="9">
    <location>
        <begin position="279"/>
        <end position="305"/>
    </location>
</feature>
<feature type="compositionally biased region" description="Acidic residues" evidence="9">
    <location>
        <begin position="207"/>
        <end position="225"/>
    </location>
</feature>
<dbReference type="SUPFAM" id="SSF49452">
    <property type="entry name" value="Starch-binding domain-like"/>
    <property type="match status" value="1"/>
</dbReference>
<dbReference type="SMART" id="SM01065">
    <property type="entry name" value="CBM_2"/>
    <property type="match status" value="1"/>
</dbReference>
<dbReference type="Proteomes" id="UP000018467">
    <property type="component" value="Unassembled WGS sequence"/>
</dbReference>
<dbReference type="PANTHER" id="PTHR15048">
    <property type="entry name" value="STARCH-BINDING DOMAIN-CONTAINING PROTEIN 1"/>
    <property type="match status" value="1"/>
</dbReference>
<dbReference type="GO" id="GO:0005789">
    <property type="term" value="C:endoplasmic reticulum membrane"/>
    <property type="evidence" value="ECO:0007669"/>
    <property type="project" value="UniProtKB-SubCell"/>
</dbReference>
<reference evidence="12" key="3">
    <citation type="submission" date="2025-08" db="UniProtKB">
        <authorList>
            <consortium name="Ensembl"/>
        </authorList>
    </citation>
    <scope>IDENTIFICATION</scope>
</reference>
<evidence type="ECO:0000256" key="7">
    <source>
        <dbReference type="ARBA" id="ARBA00075794"/>
    </source>
</evidence>
<dbReference type="InterPro" id="IPR013783">
    <property type="entry name" value="Ig-like_fold"/>
</dbReference>
<keyword evidence="10" id="KW-0472">Membrane</keyword>
<accession>A0A3B1J1J6</accession>
<feature type="transmembrane region" description="Helical" evidence="10">
    <location>
        <begin position="36"/>
        <end position="58"/>
    </location>
</feature>
<keyword evidence="10" id="KW-1133">Transmembrane helix</keyword>
<dbReference type="GeneTree" id="ENSGT00390000007731"/>
<comment type="subunit">
    <text evidence="5">Interacts with the ATG8 family proteins GABARAP and GABARAPL1. Interacts with several glycogen-associated proteins, such as GYS2 (liver glycogen synthase), GDE (glycogen debranching enzyme), GBE1 (glycogen branching enzyme 1) and EPM2A (Laforin).</text>
</comment>
<evidence type="ECO:0000256" key="10">
    <source>
        <dbReference type="SAM" id="Phobius"/>
    </source>
</evidence>
<keyword evidence="10" id="KW-0812">Transmembrane</keyword>
<reference evidence="13" key="1">
    <citation type="submission" date="2013-03" db="EMBL/GenBank/DDBJ databases">
        <authorList>
            <person name="Jeffery W."/>
            <person name="Warren W."/>
            <person name="Wilson R.K."/>
        </authorList>
    </citation>
    <scope>NUCLEOTIDE SEQUENCE</scope>
    <source>
        <strain evidence="13">female</strain>
    </source>
</reference>
<dbReference type="PANTHER" id="PTHR15048:SF0">
    <property type="entry name" value="STARCH-BINDING DOMAIN-CONTAINING PROTEIN 1"/>
    <property type="match status" value="1"/>
</dbReference>
<feature type="compositionally biased region" description="Basic and acidic residues" evidence="9">
    <location>
        <begin position="126"/>
        <end position="135"/>
    </location>
</feature>
<dbReference type="AlphaFoldDB" id="A0A3B1J1J6"/>
<feature type="region of interest" description="Disordered" evidence="9">
    <location>
        <begin position="278"/>
        <end position="307"/>
    </location>
</feature>
<evidence type="ECO:0000256" key="8">
    <source>
        <dbReference type="ARBA" id="ARBA00076001"/>
    </source>
</evidence>
<keyword evidence="13" id="KW-1185">Reference proteome</keyword>
<dbReference type="InterPro" id="IPR002044">
    <property type="entry name" value="CBM20"/>
</dbReference>
<dbReference type="InParanoid" id="A0A3B1J1J6"/>